<sequence>MRFQPFAAYLPNKEKASAIVCPPYDVMDTEEARAMAGPDSFLHIIRSEIEFPPEQDAHADVIYDRAAENLKKWIDAGLLFRDNAESLYLYRLTAFGRSQTGIAGRSHIDDYVEGRIKRHEFTRPDKEEDRLRHIDRTGCNTEPVFFAYRSEAAPRIEEILTEQTKRPADYDVTTDDGVRHEIFRIAPGAVQTELLDLYRKLDAVYIADGHHRTASTVRVGLQRREQAASAGQPVTELSPFQYFLSVTFPSAQLHIMPYNRIVKDLNGLSTSDFLAALRRLGSLKERTATKSDLHRIDIYIDKKWYEFHPNRVPADVLKGLDVAVLQDQVLSPILGIDDPRTSSRIAFVGGIRGEAELTRKIDSGEWAVAFSMHATPIDALFLVADAGEVMPPKSTWFEPKLRTGFFVNSLE</sequence>
<dbReference type="PANTHER" id="PTHR36454:SF1">
    <property type="entry name" value="DUF1015 DOMAIN-CONTAINING PROTEIN"/>
    <property type="match status" value="1"/>
</dbReference>
<name>A0A833GX93_9LEPT</name>
<dbReference type="Proteomes" id="UP000460298">
    <property type="component" value="Unassembled WGS sequence"/>
</dbReference>
<reference evidence="1 2" key="1">
    <citation type="submission" date="2019-10" db="EMBL/GenBank/DDBJ databases">
        <title>Extracellular Electron Transfer in a Candidatus Methanoperedens spp. Enrichment Culture.</title>
        <authorList>
            <person name="Berger S."/>
            <person name="Rangel Shaw D."/>
            <person name="Berben T."/>
            <person name="In 'T Zandt M."/>
            <person name="Frank J."/>
            <person name="Reimann J."/>
            <person name="Jetten M.S.M."/>
            <person name="Welte C.U."/>
        </authorList>
    </citation>
    <scope>NUCLEOTIDE SEQUENCE [LARGE SCALE GENOMIC DNA]</scope>
    <source>
        <strain evidence="1">SB12</strain>
    </source>
</reference>
<dbReference type="Pfam" id="PF06245">
    <property type="entry name" value="DUF1015"/>
    <property type="match status" value="1"/>
</dbReference>
<dbReference type="PANTHER" id="PTHR36454">
    <property type="entry name" value="LMO2823 PROTEIN"/>
    <property type="match status" value="1"/>
</dbReference>
<comment type="caution">
    <text evidence="1">The sequence shown here is derived from an EMBL/GenBank/DDBJ whole genome shotgun (WGS) entry which is preliminary data.</text>
</comment>
<dbReference type="AlphaFoldDB" id="A0A833GX93"/>
<dbReference type="InterPro" id="IPR008323">
    <property type="entry name" value="UCP033563"/>
</dbReference>
<protein>
    <submittedName>
        <fullName evidence="1">DUF1015 domain-containing protein</fullName>
    </submittedName>
</protein>
<accession>A0A833GX93</accession>
<proteinExistence type="predicted"/>
<evidence type="ECO:0000313" key="1">
    <source>
        <dbReference type="EMBL" id="KAB2928730.1"/>
    </source>
</evidence>
<evidence type="ECO:0000313" key="2">
    <source>
        <dbReference type="Proteomes" id="UP000460298"/>
    </source>
</evidence>
<gene>
    <name evidence="1" type="ORF">F9K24_21640</name>
</gene>
<dbReference type="EMBL" id="WBUI01000045">
    <property type="protein sequence ID" value="KAB2928730.1"/>
    <property type="molecule type" value="Genomic_DNA"/>
</dbReference>
<dbReference type="PIRSF" id="PIRSF033563">
    <property type="entry name" value="UCP033563"/>
    <property type="match status" value="1"/>
</dbReference>
<organism evidence="1 2">
    <name type="scientific">Leptonema illini</name>
    <dbReference type="NCBI Taxonomy" id="183"/>
    <lineage>
        <taxon>Bacteria</taxon>
        <taxon>Pseudomonadati</taxon>
        <taxon>Spirochaetota</taxon>
        <taxon>Spirochaetia</taxon>
        <taxon>Leptospirales</taxon>
        <taxon>Leptospiraceae</taxon>
        <taxon>Leptonema</taxon>
    </lineage>
</organism>